<feature type="non-terminal residue" evidence="2">
    <location>
        <position position="1"/>
    </location>
</feature>
<evidence type="ECO:0000313" key="3">
    <source>
        <dbReference type="Proteomes" id="UP001221757"/>
    </source>
</evidence>
<gene>
    <name evidence="2" type="ORF">B0H17DRAFT_1153938</name>
</gene>
<dbReference type="EMBL" id="JARKIE010001071">
    <property type="protein sequence ID" value="KAJ7607465.1"/>
    <property type="molecule type" value="Genomic_DNA"/>
</dbReference>
<accession>A0AAD7FAL2</accession>
<sequence length="178" mass="19230">QQTSSPTEIARTFRQLSTLASRDAEAAEEAYLNLQPHLEERGGSVYVFLQQNEAVIGLLPRVSDMLPIPNCETHEEQTIPLLGCVCKANNGTSFREVHSERGTAPTKDFRASSNIRITPTESMPSRWLELRKVGVLQGPTAAPAANAASDPGKSTGSVASRRRRTSPSRAGSRGTEEG</sequence>
<comment type="caution">
    <text evidence="2">The sequence shown here is derived from an EMBL/GenBank/DDBJ whole genome shotgun (WGS) entry which is preliminary data.</text>
</comment>
<evidence type="ECO:0000256" key="1">
    <source>
        <dbReference type="SAM" id="MobiDB-lite"/>
    </source>
</evidence>
<organism evidence="2 3">
    <name type="scientific">Mycena rosella</name>
    <name type="common">Pink bonnet</name>
    <name type="synonym">Agaricus rosellus</name>
    <dbReference type="NCBI Taxonomy" id="1033263"/>
    <lineage>
        <taxon>Eukaryota</taxon>
        <taxon>Fungi</taxon>
        <taxon>Dikarya</taxon>
        <taxon>Basidiomycota</taxon>
        <taxon>Agaricomycotina</taxon>
        <taxon>Agaricomycetes</taxon>
        <taxon>Agaricomycetidae</taxon>
        <taxon>Agaricales</taxon>
        <taxon>Marasmiineae</taxon>
        <taxon>Mycenaceae</taxon>
        <taxon>Mycena</taxon>
    </lineage>
</organism>
<proteinExistence type="predicted"/>
<feature type="region of interest" description="Disordered" evidence="1">
    <location>
        <begin position="141"/>
        <end position="178"/>
    </location>
</feature>
<keyword evidence="3" id="KW-1185">Reference proteome</keyword>
<evidence type="ECO:0000313" key="2">
    <source>
        <dbReference type="EMBL" id="KAJ7607465.1"/>
    </source>
</evidence>
<dbReference type="Proteomes" id="UP001221757">
    <property type="component" value="Unassembled WGS sequence"/>
</dbReference>
<name>A0AAD7FAL2_MYCRO</name>
<feature type="compositionally biased region" description="Low complexity" evidence="1">
    <location>
        <begin position="167"/>
        <end position="178"/>
    </location>
</feature>
<reference evidence="2" key="1">
    <citation type="submission" date="2023-03" db="EMBL/GenBank/DDBJ databases">
        <title>Massive genome expansion in bonnet fungi (Mycena s.s.) driven by repeated elements and novel gene families across ecological guilds.</title>
        <authorList>
            <consortium name="Lawrence Berkeley National Laboratory"/>
            <person name="Harder C.B."/>
            <person name="Miyauchi S."/>
            <person name="Viragh M."/>
            <person name="Kuo A."/>
            <person name="Thoen E."/>
            <person name="Andreopoulos B."/>
            <person name="Lu D."/>
            <person name="Skrede I."/>
            <person name="Drula E."/>
            <person name="Henrissat B."/>
            <person name="Morin E."/>
            <person name="Kohler A."/>
            <person name="Barry K."/>
            <person name="LaButti K."/>
            <person name="Morin E."/>
            <person name="Salamov A."/>
            <person name="Lipzen A."/>
            <person name="Mereny Z."/>
            <person name="Hegedus B."/>
            <person name="Baldrian P."/>
            <person name="Stursova M."/>
            <person name="Weitz H."/>
            <person name="Taylor A."/>
            <person name="Grigoriev I.V."/>
            <person name="Nagy L.G."/>
            <person name="Martin F."/>
            <person name="Kauserud H."/>
        </authorList>
    </citation>
    <scope>NUCLEOTIDE SEQUENCE</scope>
    <source>
        <strain evidence="2">CBHHK067</strain>
    </source>
</reference>
<dbReference type="AlphaFoldDB" id="A0AAD7FAL2"/>
<protein>
    <submittedName>
        <fullName evidence="2">Uncharacterized protein</fullName>
    </submittedName>
</protein>